<evidence type="ECO:0000313" key="3">
    <source>
        <dbReference type="EMBL" id="JAI57316.1"/>
    </source>
</evidence>
<feature type="repeat" description="WD" evidence="1">
    <location>
        <begin position="1029"/>
        <end position="1062"/>
    </location>
</feature>
<feature type="compositionally biased region" description="Pro residues" evidence="2">
    <location>
        <begin position="94"/>
        <end position="103"/>
    </location>
</feature>
<evidence type="ECO:0000256" key="1">
    <source>
        <dbReference type="PROSITE-ProRule" id="PRU00221"/>
    </source>
</evidence>
<dbReference type="Gene3D" id="2.130.10.10">
    <property type="entry name" value="YVTN repeat-like/Quinoprotein amine dehydrogenase"/>
    <property type="match status" value="1"/>
</dbReference>
<proteinExistence type="predicted"/>
<dbReference type="SUPFAM" id="SSF50978">
    <property type="entry name" value="WD40 repeat-like"/>
    <property type="match status" value="1"/>
</dbReference>
<dbReference type="PROSITE" id="PS50294">
    <property type="entry name" value="WD_REPEATS_REGION"/>
    <property type="match status" value="1"/>
</dbReference>
<feature type="compositionally biased region" description="Gly residues" evidence="2">
    <location>
        <begin position="78"/>
        <end position="88"/>
    </location>
</feature>
<feature type="compositionally biased region" description="Acidic residues" evidence="2">
    <location>
        <begin position="486"/>
        <end position="508"/>
    </location>
</feature>
<dbReference type="SMART" id="SM00320">
    <property type="entry name" value="WD40"/>
    <property type="match status" value="6"/>
</dbReference>
<dbReference type="PANTHER" id="PTHR13950:SF9">
    <property type="entry name" value="RABCONNECTIN-3A"/>
    <property type="match status" value="1"/>
</dbReference>
<sequence length="1123" mass="122068">MAQQLKFISCLKMMMEELATLATGCEVDGGQLRYQLYIWLEREVEALKEVCDYCSSSQNQPGAFSDRDALEPLPGEEGAAGGVVGGVGAAEHPPLAPSTPGPSEPSTLHEILQQEKIEFEEKMERAARRKRWLLANQQLLRTLLSYCSLHGSSGGGLASVRMELILLLQELQQESSKQQLLSPLPFPTTLPLLSASIASNKTVVSDPVRHLQAGTHDLLQTLVDMHGLERPSAGVLCQAAVLRNLAAALSACIYQSLCDSETFTVKTQHRVAALGVDIQHLSVAHRESHLVGRETRSAASGEEETLAVCTPPAKWPGVTSLLALLARERDEDTPKLSLLLCEAFVAVYLSLLVHGLAASDAYVLYRLVARPISDRDWATLFGGGVKKQLKVITANVLPTQSSLEKEGTAAAAAAVAAVGGERLLSTISKTRMKINMKLLGQLGFQDPRGAAAEGEGKTAYREQFLPPEMSIVSLLMKKPTLPTEMEGIDYDSSGSDDEEEDLEMEEDDDVFKEPKVVAENREHCDPDSYSWCLLRLATVRAARQVVLSFLEVAGVEMMELPMQSPLLHSILRAVDQWIDSLVQHIEGKRGPPPEYIPGCFAETQVVGPAILKYRALLETHNTPFAHQKRGVKAVERLWHFLVRQENVQDVFVRYIFGRKRPIQDPPTIQSDHDDAVSDLCDGLDGSGTADGGSEGGGESHQDHSEGGGTASDGAVTTPAPPPAPPTLEPVRIIHKDQDSITAFCINKVNPGLVSVATVREVQELDISLLLEHPSWLTNECELDVLALNKEPDSVPSSNFLVIQTPMDKTILEPSKTGLDGNLSSSSSINFSGMGGPAMGQTGRGTNVLLSHRVEGTRRMTSHPVLPLYLVGCQDGSVVVREWHHHTAVARPRPGGTFAKVARVRFNQQGSKFGVVDGDGNLSLYQLGLSSSVSKPFYSHQCHSKHGSDFVFLGSSSLLATAGQSSEHKNVALWDTLLPQRKANVVSWLCHESGASSLLYAPHHQLLLSAGKKGAVCIFDIRQRTLRHRFQAHDSAIKCMALDHSEEFFCTGSADGDIKVWGLGVHNLIYNLSGEHSKSTLFKNLSQGVTQLYLDSSNRLFSCGADGSIKLRQLPERDLSATHL</sequence>
<dbReference type="PROSITE" id="PS50082">
    <property type="entry name" value="WD_REPEATS_2"/>
    <property type="match status" value="1"/>
</dbReference>
<evidence type="ECO:0000256" key="2">
    <source>
        <dbReference type="SAM" id="MobiDB-lite"/>
    </source>
</evidence>
<dbReference type="PANTHER" id="PTHR13950">
    <property type="entry name" value="RABCONNECTIN-RELATED"/>
    <property type="match status" value="1"/>
</dbReference>
<dbReference type="InterPro" id="IPR001680">
    <property type="entry name" value="WD40_rpt"/>
</dbReference>
<dbReference type="EMBL" id="GDRN01108091">
    <property type="protein sequence ID" value="JAI57316.1"/>
    <property type="molecule type" value="Transcribed_RNA"/>
</dbReference>
<dbReference type="GO" id="GO:0043291">
    <property type="term" value="C:RAVE complex"/>
    <property type="evidence" value="ECO:0007669"/>
    <property type="project" value="TreeGrafter"/>
</dbReference>
<keyword evidence="1" id="KW-0853">WD repeat</keyword>
<dbReference type="Pfam" id="PF00400">
    <property type="entry name" value="WD40"/>
    <property type="match status" value="1"/>
</dbReference>
<dbReference type="AlphaFoldDB" id="A0A0P4VWU1"/>
<dbReference type="FunFam" id="2.130.10.10:FF:000651">
    <property type="entry name" value="RaBConnectin related"/>
    <property type="match status" value="1"/>
</dbReference>
<feature type="region of interest" description="Disordered" evidence="2">
    <location>
        <begin position="57"/>
        <end position="107"/>
    </location>
</feature>
<organism evidence="3">
    <name type="scientific">Scylla olivacea</name>
    <name type="common">Orange mud crab</name>
    <name type="synonym">Cancer olivacea</name>
    <dbReference type="NCBI Taxonomy" id="85551"/>
    <lineage>
        <taxon>Eukaryota</taxon>
        <taxon>Metazoa</taxon>
        <taxon>Ecdysozoa</taxon>
        <taxon>Arthropoda</taxon>
        <taxon>Crustacea</taxon>
        <taxon>Multicrustacea</taxon>
        <taxon>Malacostraca</taxon>
        <taxon>Eumalacostraca</taxon>
        <taxon>Eucarida</taxon>
        <taxon>Decapoda</taxon>
        <taxon>Pleocyemata</taxon>
        <taxon>Brachyura</taxon>
        <taxon>Eubrachyura</taxon>
        <taxon>Portunoidea</taxon>
        <taxon>Portunidae</taxon>
        <taxon>Portuninae</taxon>
        <taxon>Scylla</taxon>
    </lineage>
</organism>
<dbReference type="InterPro" id="IPR052208">
    <property type="entry name" value="DmX-like/RAVE_component"/>
</dbReference>
<dbReference type="InterPro" id="IPR015943">
    <property type="entry name" value="WD40/YVTN_repeat-like_dom_sf"/>
</dbReference>
<reference evidence="3" key="1">
    <citation type="submission" date="2015-09" db="EMBL/GenBank/DDBJ databases">
        <title>Scylla olivacea transcriptome.</title>
        <authorList>
            <person name="Ikhwanuddin M."/>
        </authorList>
    </citation>
    <scope>NUCLEOTIDE SEQUENCE</scope>
</reference>
<protein>
    <submittedName>
        <fullName evidence="3">Uncharacterized protein</fullName>
    </submittedName>
</protein>
<accession>A0A0P4VWU1</accession>
<dbReference type="GO" id="GO:0007035">
    <property type="term" value="P:vacuolar acidification"/>
    <property type="evidence" value="ECO:0007669"/>
    <property type="project" value="TreeGrafter"/>
</dbReference>
<feature type="region of interest" description="Disordered" evidence="2">
    <location>
        <begin position="662"/>
        <end position="726"/>
    </location>
</feature>
<feature type="region of interest" description="Disordered" evidence="2">
    <location>
        <begin position="485"/>
        <end position="508"/>
    </location>
</feature>
<feature type="compositionally biased region" description="Gly residues" evidence="2">
    <location>
        <begin position="684"/>
        <end position="696"/>
    </location>
</feature>
<name>A0A0P4VWU1_SCYOL</name>
<dbReference type="InterPro" id="IPR036322">
    <property type="entry name" value="WD40_repeat_dom_sf"/>
</dbReference>